<dbReference type="InterPro" id="IPR008257">
    <property type="entry name" value="Pept_M19"/>
</dbReference>
<dbReference type="EMBL" id="JAAZQD010000003">
    <property type="protein sequence ID" value="NKZ38905.1"/>
    <property type="molecule type" value="Genomic_DNA"/>
</dbReference>
<dbReference type="PANTHER" id="PTHR10443">
    <property type="entry name" value="MICROSOMAL DIPEPTIDASE"/>
    <property type="match status" value="1"/>
</dbReference>
<evidence type="ECO:0000313" key="2">
    <source>
        <dbReference type="Proteomes" id="UP000541636"/>
    </source>
</evidence>
<dbReference type="GO" id="GO:0070573">
    <property type="term" value="F:metallodipeptidase activity"/>
    <property type="evidence" value="ECO:0007669"/>
    <property type="project" value="InterPro"/>
</dbReference>
<proteinExistence type="predicted"/>
<organism evidence="1 2">
    <name type="scientific">Oleiagrimonas citrea</name>
    <dbReference type="NCBI Taxonomy" id="1665687"/>
    <lineage>
        <taxon>Bacteria</taxon>
        <taxon>Pseudomonadati</taxon>
        <taxon>Pseudomonadota</taxon>
        <taxon>Gammaproteobacteria</taxon>
        <taxon>Lysobacterales</taxon>
        <taxon>Rhodanobacteraceae</taxon>
        <taxon>Oleiagrimonas</taxon>
    </lineage>
</organism>
<protein>
    <submittedName>
        <fullName evidence="1">Zn-dependent dipeptidase</fullName>
    </submittedName>
</protein>
<sequence length="370" mass="40622">MLSCTATAAALAPRRGLASASVSLKPPPLSNRAQRLYDHAFVLDANNFASIGELLDESGLAHKLHAMRASGMTAVKSTLGGAQDDFDATVADIAAAQALFDRYPDRFIKVTGPADLDQAKAKRRIAVIQSFEAVTMLDGKIERIELFRELDVLVMQLSYNRRSPFGCGCLDGDEDGVTPLGRKAIAKMNEIGVALDLSHANTPTTSDGIRLSSRPAVITHAGCRAVFEHPRNKTDRDMRALAEKGGVMGIYMLPYLTPDTRQPMLADYMRHMLHALKVCGEDHVGIGTDSLFFPPDAKELHEVAKLEAWRRKQGIAAPGENRPPYLPDVDTTRKLAYVADALLRHGYGERVVDKVLGRNFRRVFDEIWTV</sequence>
<accession>A0A846ZKR2</accession>
<dbReference type="Proteomes" id="UP000541636">
    <property type="component" value="Unassembled WGS sequence"/>
</dbReference>
<dbReference type="AlphaFoldDB" id="A0A846ZKR2"/>
<name>A0A846ZKR2_9GAMM</name>
<dbReference type="InterPro" id="IPR032466">
    <property type="entry name" value="Metal_Hydrolase"/>
</dbReference>
<dbReference type="GO" id="GO:0006508">
    <property type="term" value="P:proteolysis"/>
    <property type="evidence" value="ECO:0007669"/>
    <property type="project" value="InterPro"/>
</dbReference>
<dbReference type="PANTHER" id="PTHR10443:SF12">
    <property type="entry name" value="DIPEPTIDASE"/>
    <property type="match status" value="1"/>
</dbReference>
<keyword evidence="2" id="KW-1185">Reference proteome</keyword>
<dbReference type="Gene3D" id="3.20.20.140">
    <property type="entry name" value="Metal-dependent hydrolases"/>
    <property type="match status" value="1"/>
</dbReference>
<dbReference type="Pfam" id="PF01244">
    <property type="entry name" value="Peptidase_M19"/>
    <property type="match status" value="1"/>
</dbReference>
<dbReference type="SUPFAM" id="SSF51556">
    <property type="entry name" value="Metallo-dependent hydrolases"/>
    <property type="match status" value="1"/>
</dbReference>
<comment type="caution">
    <text evidence="1">The sequence shown here is derived from an EMBL/GenBank/DDBJ whole genome shotgun (WGS) entry which is preliminary data.</text>
</comment>
<dbReference type="PROSITE" id="PS51365">
    <property type="entry name" value="RENAL_DIPEPTIDASE_2"/>
    <property type="match status" value="1"/>
</dbReference>
<evidence type="ECO:0000313" key="1">
    <source>
        <dbReference type="EMBL" id="NKZ38905.1"/>
    </source>
</evidence>
<gene>
    <name evidence="1" type="ORF">HF690_08020</name>
</gene>
<reference evidence="1 2" key="1">
    <citation type="journal article" date="2017" name="Int. J. Syst. Evol. Microbiol.">
        <title>Oleiagrimonas citrea sp. nov., a marine bacterium isolated from tidal flat sediment and emended description of the genus Oleiagrimonas Fang et al. 2015 and Oleiagrimonas soli.</title>
        <authorList>
            <person name="Yang S.H."/>
            <person name="Seo H.S."/>
            <person name="Seong C.N."/>
            <person name="Kwon K.K."/>
        </authorList>
    </citation>
    <scope>NUCLEOTIDE SEQUENCE [LARGE SCALE GENOMIC DNA]</scope>
    <source>
        <strain evidence="1 2">MEBiC09124</strain>
    </source>
</reference>